<dbReference type="PANTHER" id="PTHR30269">
    <property type="entry name" value="TRANSMEMBRANE PROTEIN YFCA"/>
    <property type="match status" value="1"/>
</dbReference>
<dbReference type="PANTHER" id="PTHR30269:SF0">
    <property type="entry name" value="MEMBRANE TRANSPORTER PROTEIN YFCA-RELATED"/>
    <property type="match status" value="1"/>
</dbReference>
<dbReference type="EMBL" id="BMLS01000001">
    <property type="protein sequence ID" value="GGO64430.1"/>
    <property type="molecule type" value="Genomic_DNA"/>
</dbReference>
<evidence type="ECO:0000256" key="3">
    <source>
        <dbReference type="ARBA" id="ARBA00022448"/>
    </source>
</evidence>
<evidence type="ECO:0000256" key="2">
    <source>
        <dbReference type="ARBA" id="ARBA00009142"/>
    </source>
</evidence>
<gene>
    <name evidence="9" type="ORF">GCM10010982_03810</name>
</gene>
<feature type="transmembrane region" description="Helical" evidence="8">
    <location>
        <begin position="97"/>
        <end position="120"/>
    </location>
</feature>
<keyword evidence="6 8" id="KW-1133">Transmembrane helix</keyword>
<sequence length="257" mass="26691">MEWIVVLLAGFFGGLLNAVAGGGSFLTLPALIFAGLPAVSANATGTAALLPGYIASAWRFRRDIQLPANMGLLTLSLLAIVGGSIGAAILLVSSEQLFAQLIPWLILFATLAFILGPRLLQRNASQARHSATPSSASKKQQLGNIAVLLAVCIYGGYFNGGLGIILLATLGLMGQSNLHGMNGVKNLVSALLTTVAVAVYAIGNAISLQYLLVLGVAAMAGGYVGAAFAYRIPTLYLRYFIVAVGIGMTAIFFFRLS</sequence>
<dbReference type="Proteomes" id="UP000606935">
    <property type="component" value="Unassembled WGS sequence"/>
</dbReference>
<feature type="transmembrane region" description="Helical" evidence="8">
    <location>
        <begin position="236"/>
        <end position="254"/>
    </location>
</feature>
<comment type="similarity">
    <text evidence="2 8">Belongs to the 4-toluene sulfonate uptake permease (TSUP) (TC 2.A.102) family.</text>
</comment>
<organism evidence="9 10">
    <name type="scientific">Bowmanella pacifica</name>
    <dbReference type="NCBI Taxonomy" id="502051"/>
    <lineage>
        <taxon>Bacteria</taxon>
        <taxon>Pseudomonadati</taxon>
        <taxon>Pseudomonadota</taxon>
        <taxon>Gammaproteobacteria</taxon>
        <taxon>Alteromonadales</taxon>
        <taxon>Alteromonadaceae</taxon>
        <taxon>Bowmanella</taxon>
    </lineage>
</organism>
<protein>
    <recommendedName>
        <fullName evidence="8">Probable membrane transporter protein</fullName>
    </recommendedName>
</protein>
<dbReference type="Pfam" id="PF01925">
    <property type="entry name" value="TauE"/>
    <property type="match status" value="1"/>
</dbReference>
<evidence type="ECO:0000256" key="4">
    <source>
        <dbReference type="ARBA" id="ARBA00022475"/>
    </source>
</evidence>
<keyword evidence="10" id="KW-1185">Reference proteome</keyword>
<keyword evidence="5 8" id="KW-0812">Transmembrane</keyword>
<evidence type="ECO:0000313" key="10">
    <source>
        <dbReference type="Proteomes" id="UP000606935"/>
    </source>
</evidence>
<dbReference type="GO" id="GO:0005886">
    <property type="term" value="C:plasma membrane"/>
    <property type="evidence" value="ECO:0007669"/>
    <property type="project" value="UniProtKB-SubCell"/>
</dbReference>
<keyword evidence="7 8" id="KW-0472">Membrane</keyword>
<evidence type="ECO:0000256" key="7">
    <source>
        <dbReference type="ARBA" id="ARBA00023136"/>
    </source>
</evidence>
<proteinExistence type="inferred from homology"/>
<keyword evidence="4 8" id="KW-1003">Cell membrane</keyword>
<dbReference type="InterPro" id="IPR052017">
    <property type="entry name" value="TSUP"/>
</dbReference>
<name>A0A917YU89_9ALTE</name>
<evidence type="ECO:0000313" key="9">
    <source>
        <dbReference type="EMBL" id="GGO64430.1"/>
    </source>
</evidence>
<dbReference type="InterPro" id="IPR002781">
    <property type="entry name" value="TM_pro_TauE-like"/>
</dbReference>
<feature type="transmembrane region" description="Helical" evidence="8">
    <location>
        <begin position="187"/>
        <end position="203"/>
    </location>
</feature>
<evidence type="ECO:0000256" key="5">
    <source>
        <dbReference type="ARBA" id="ARBA00022692"/>
    </source>
</evidence>
<dbReference type="AlphaFoldDB" id="A0A917YU89"/>
<comment type="caution">
    <text evidence="9">The sequence shown here is derived from an EMBL/GenBank/DDBJ whole genome shotgun (WGS) entry which is preliminary data.</text>
</comment>
<feature type="transmembrane region" description="Helical" evidence="8">
    <location>
        <begin position="30"/>
        <end position="54"/>
    </location>
</feature>
<feature type="transmembrane region" description="Helical" evidence="8">
    <location>
        <begin position="210"/>
        <end position="230"/>
    </location>
</feature>
<feature type="transmembrane region" description="Helical" evidence="8">
    <location>
        <begin position="141"/>
        <end position="167"/>
    </location>
</feature>
<evidence type="ECO:0000256" key="8">
    <source>
        <dbReference type="RuleBase" id="RU363041"/>
    </source>
</evidence>
<feature type="transmembrane region" description="Helical" evidence="8">
    <location>
        <begin position="66"/>
        <end position="91"/>
    </location>
</feature>
<comment type="subcellular location">
    <subcellularLocation>
        <location evidence="1 8">Cell membrane</location>
        <topology evidence="1 8">Multi-pass membrane protein</topology>
    </subcellularLocation>
</comment>
<reference evidence="9" key="2">
    <citation type="submission" date="2020-09" db="EMBL/GenBank/DDBJ databases">
        <authorList>
            <person name="Sun Q."/>
            <person name="Zhou Y."/>
        </authorList>
    </citation>
    <scope>NUCLEOTIDE SEQUENCE</scope>
    <source>
        <strain evidence="9">CGMCC 1.7086</strain>
    </source>
</reference>
<evidence type="ECO:0000256" key="6">
    <source>
        <dbReference type="ARBA" id="ARBA00022989"/>
    </source>
</evidence>
<reference evidence="9" key="1">
    <citation type="journal article" date="2014" name="Int. J. Syst. Evol. Microbiol.">
        <title>Complete genome sequence of Corynebacterium casei LMG S-19264T (=DSM 44701T), isolated from a smear-ripened cheese.</title>
        <authorList>
            <consortium name="US DOE Joint Genome Institute (JGI-PGF)"/>
            <person name="Walter F."/>
            <person name="Albersmeier A."/>
            <person name="Kalinowski J."/>
            <person name="Ruckert C."/>
        </authorList>
    </citation>
    <scope>NUCLEOTIDE SEQUENCE</scope>
    <source>
        <strain evidence="9">CGMCC 1.7086</strain>
    </source>
</reference>
<keyword evidence="3" id="KW-0813">Transport</keyword>
<accession>A0A917YU89</accession>
<evidence type="ECO:0000256" key="1">
    <source>
        <dbReference type="ARBA" id="ARBA00004651"/>
    </source>
</evidence>
<dbReference type="RefSeq" id="WP_188689492.1">
    <property type="nucleotide sequence ID" value="NZ_BMLS01000001.1"/>
</dbReference>